<feature type="domain" description="Flagellar hook-length control protein-like C-terminal" evidence="5">
    <location>
        <begin position="361"/>
        <end position="444"/>
    </location>
</feature>
<dbReference type="AlphaFoldDB" id="A0A0E2Z4Y1"/>
<dbReference type="InterPro" id="IPR021136">
    <property type="entry name" value="Flagellar_hook_control-like_C"/>
</dbReference>
<dbReference type="OrthoDB" id="1792985at2"/>
<keyword evidence="6" id="KW-0282">Flagellum</keyword>
<evidence type="ECO:0000256" key="3">
    <source>
        <dbReference type="ARBA" id="ARBA00022795"/>
    </source>
</evidence>
<dbReference type="CDD" id="cd17470">
    <property type="entry name" value="T3SS_Flik_C"/>
    <property type="match status" value="1"/>
</dbReference>
<proteinExistence type="inferred from homology"/>
<dbReference type="EMBL" id="JPGN01000075">
    <property type="protein sequence ID" value="KFI18620.1"/>
    <property type="molecule type" value="Genomic_DNA"/>
</dbReference>
<evidence type="ECO:0000256" key="4">
    <source>
        <dbReference type="SAM" id="MobiDB-lite"/>
    </source>
</evidence>
<comment type="function">
    <text evidence="1">Controls the length of the flagellar hook.</text>
</comment>
<gene>
    <name evidence="6" type="ORF">IB75_12575</name>
</gene>
<comment type="caution">
    <text evidence="6">The sequence shown here is derived from an EMBL/GenBank/DDBJ whole genome shotgun (WGS) entry which is preliminary data.</text>
</comment>
<keyword evidence="3" id="KW-1005">Bacterial flagellum biogenesis</keyword>
<dbReference type="GO" id="GO:0009424">
    <property type="term" value="C:bacterial-type flagellum hook"/>
    <property type="evidence" value="ECO:0007669"/>
    <property type="project" value="InterPro"/>
</dbReference>
<dbReference type="GO" id="GO:0044780">
    <property type="term" value="P:bacterial-type flagellum assembly"/>
    <property type="evidence" value="ECO:0007669"/>
    <property type="project" value="InterPro"/>
</dbReference>
<evidence type="ECO:0000256" key="2">
    <source>
        <dbReference type="ARBA" id="ARBA00009149"/>
    </source>
</evidence>
<dbReference type="PRINTS" id="PR01007">
    <property type="entry name" value="FLGHOOKFLIK"/>
</dbReference>
<evidence type="ECO:0000313" key="7">
    <source>
        <dbReference type="Proteomes" id="UP000028839"/>
    </source>
</evidence>
<dbReference type="InterPro" id="IPR052563">
    <property type="entry name" value="FliK"/>
</dbReference>
<name>A0A0E2Z4Y1_9GAMM</name>
<dbReference type="PANTHER" id="PTHR37533:SF2">
    <property type="entry name" value="FLAGELLAR HOOK-LENGTH CONTROL PROTEIN"/>
    <property type="match status" value="1"/>
</dbReference>
<evidence type="ECO:0000313" key="6">
    <source>
        <dbReference type="EMBL" id="KFI18620.1"/>
    </source>
</evidence>
<sequence length="487" mass="50405">MTTPDFWVTPLASSSSASVGKLGVNSGDSLSGESEAAVSVNFPAQLEEVASELSWLPEKQPSSAGLEGKKADAGGEINLSQELLGLEQEAGEQDSPGFGLSLLASTVSMAAGFSHFPPMAEAFQSSPGSADLPEIIVSGSQSAAQSSLLITRDIDGAPSGISPDSSKPVNSAVNLVLSGQPQNLINQKATNTPEVPALTGAVLGPTLKTPVGGAGLPVPLSQLGLDGSKEGALPAPLHGKESGTENSLPIGEDFKLSSGLDVSTAEMDSQLFLGHRDSSTNLRGGLPVTVAMEAPAQGDSQVLMAPAPLRDRPSLAVSPAPLNSGFTEAAISNLSASRDNPMGLTLESAIQESGWGEELGERMTWLVKDKLQFAELRLTPSHLGPLEARINMHHDEASITFHAPQAAVREALEAALPRLRESFAEQGLNLVNVDVSQQGFSGQQRQAAQSKNLQATLTEESPETAASEDSAGGMRLFAQQGGVDYYA</sequence>
<dbReference type="InterPro" id="IPR038610">
    <property type="entry name" value="FliK-like_C_sf"/>
</dbReference>
<keyword evidence="6" id="KW-0966">Cell projection</keyword>
<comment type="similarity">
    <text evidence="2">Belongs to the FliK family.</text>
</comment>
<dbReference type="PANTHER" id="PTHR37533">
    <property type="entry name" value="FLAGELLAR HOOK-LENGTH CONTROL PROTEIN"/>
    <property type="match status" value="1"/>
</dbReference>
<organism evidence="6 7">
    <name type="scientific">Nitrosococcus oceani C-27</name>
    <dbReference type="NCBI Taxonomy" id="314279"/>
    <lineage>
        <taxon>Bacteria</taxon>
        <taxon>Pseudomonadati</taxon>
        <taxon>Pseudomonadota</taxon>
        <taxon>Gammaproteobacteria</taxon>
        <taxon>Chromatiales</taxon>
        <taxon>Chromatiaceae</taxon>
        <taxon>Nitrosococcus</taxon>
    </lineage>
</organism>
<keyword evidence="6" id="KW-0969">Cilium</keyword>
<dbReference type="HOGENOM" id="CLU_560000_0_0_6"/>
<evidence type="ECO:0000256" key="1">
    <source>
        <dbReference type="ARBA" id="ARBA00003944"/>
    </source>
</evidence>
<dbReference type="Proteomes" id="UP000028839">
    <property type="component" value="Unassembled WGS sequence"/>
</dbReference>
<accession>A0A0E2Z4Y1</accession>
<evidence type="ECO:0000259" key="5">
    <source>
        <dbReference type="Pfam" id="PF02120"/>
    </source>
</evidence>
<reference evidence="6 7" key="1">
    <citation type="submission" date="2014-07" db="EMBL/GenBank/DDBJ databases">
        <title>Comparative analysis of Nitrosococcus oceani genome inventories of strains from Pacific and Atlantic gyres.</title>
        <authorList>
            <person name="Lim C.K."/>
            <person name="Wang L."/>
            <person name="Sayavedra-Soto L.A."/>
            <person name="Klotz M.G."/>
        </authorList>
    </citation>
    <scope>NUCLEOTIDE SEQUENCE [LARGE SCALE GENOMIC DNA]</scope>
    <source>
        <strain evidence="6 7">C-27</strain>
    </source>
</reference>
<protein>
    <submittedName>
        <fullName evidence="6">Flagellar hook-length control protein</fullName>
    </submittedName>
</protein>
<dbReference type="InterPro" id="IPR001635">
    <property type="entry name" value="Flag_hook_Flik"/>
</dbReference>
<dbReference type="Pfam" id="PF02120">
    <property type="entry name" value="Flg_hook"/>
    <property type="match status" value="1"/>
</dbReference>
<dbReference type="Gene3D" id="3.30.750.140">
    <property type="match status" value="1"/>
</dbReference>
<feature type="region of interest" description="Disordered" evidence="4">
    <location>
        <begin position="227"/>
        <end position="248"/>
    </location>
</feature>
<feature type="region of interest" description="Disordered" evidence="4">
    <location>
        <begin position="1"/>
        <end position="36"/>
    </location>
</feature>